<organism evidence="8 9">
    <name type="scientific">Azohydromonas lata</name>
    <dbReference type="NCBI Taxonomy" id="45677"/>
    <lineage>
        <taxon>Bacteria</taxon>
        <taxon>Pseudomonadati</taxon>
        <taxon>Pseudomonadota</taxon>
        <taxon>Betaproteobacteria</taxon>
        <taxon>Burkholderiales</taxon>
        <taxon>Sphaerotilaceae</taxon>
        <taxon>Azohydromonas</taxon>
    </lineage>
</organism>
<sequence length="163" mass="17800">MKRWLPAPLLSAALLALWLLLQQALSPGQVLLGALLAVLIPKLIGPLRPPTGPVRHPLRLARLVLVVGAEVIASALQVGAGVLRAHRRPPRGTFVRVPLELRSAHALAALAVITAVIPGTIWSELAPDRSTLLLHVFDLEGDEADFIAHFKRRYERPLKEIFE</sequence>
<evidence type="ECO:0000256" key="1">
    <source>
        <dbReference type="ARBA" id="ARBA00004651"/>
    </source>
</evidence>
<evidence type="ECO:0000313" key="9">
    <source>
        <dbReference type="Proteomes" id="UP001293718"/>
    </source>
</evidence>
<dbReference type="NCBIfam" id="NF006520">
    <property type="entry name" value="PRK08965.1-4"/>
    <property type="match status" value="1"/>
</dbReference>
<gene>
    <name evidence="8" type="ORF">SM757_12485</name>
</gene>
<keyword evidence="4 7" id="KW-0812">Transmembrane</keyword>
<evidence type="ECO:0000256" key="3">
    <source>
        <dbReference type="ARBA" id="ARBA00022475"/>
    </source>
</evidence>
<dbReference type="PANTHER" id="PTHR34584:SF1">
    <property type="entry name" value="NA(+)_H(+) ANTIPORTER SUBUNIT E1"/>
    <property type="match status" value="1"/>
</dbReference>
<dbReference type="EMBL" id="JAXOJX010000018">
    <property type="protein sequence ID" value="MDZ5457388.1"/>
    <property type="molecule type" value="Genomic_DNA"/>
</dbReference>
<dbReference type="Proteomes" id="UP001293718">
    <property type="component" value="Unassembled WGS sequence"/>
</dbReference>
<keyword evidence="3" id="KW-1003">Cell membrane</keyword>
<comment type="similarity">
    <text evidence="2">Belongs to the CPA3 antiporters (TC 2.A.63) subunit E family.</text>
</comment>
<evidence type="ECO:0000313" key="8">
    <source>
        <dbReference type="EMBL" id="MDZ5457388.1"/>
    </source>
</evidence>
<proteinExistence type="inferred from homology"/>
<dbReference type="PANTHER" id="PTHR34584">
    <property type="entry name" value="NA(+)/H(+) ANTIPORTER SUBUNIT E1"/>
    <property type="match status" value="1"/>
</dbReference>
<evidence type="ECO:0000256" key="2">
    <source>
        <dbReference type="ARBA" id="ARBA00006228"/>
    </source>
</evidence>
<keyword evidence="5 7" id="KW-1133">Transmembrane helix</keyword>
<dbReference type="Pfam" id="PF01899">
    <property type="entry name" value="MNHE"/>
    <property type="match status" value="1"/>
</dbReference>
<reference evidence="8 9" key="1">
    <citation type="submission" date="2023-11" db="EMBL/GenBank/DDBJ databases">
        <title>Draft genome of Azohydromonas lata strain H1 (DSM1123), a polyhydroxyalkanoate producer.</title>
        <authorList>
            <person name="Traversa D."/>
            <person name="D'Addabbo P."/>
            <person name="Pazzani C."/>
            <person name="Manzari C."/>
            <person name="Chiara M."/>
            <person name="Scrascia M."/>
        </authorList>
    </citation>
    <scope>NUCLEOTIDE SEQUENCE [LARGE SCALE GENOMIC DNA]</scope>
    <source>
        <strain evidence="8 9">H1</strain>
    </source>
</reference>
<accession>A0ABU5IEI4</accession>
<dbReference type="RefSeq" id="WP_066341844.1">
    <property type="nucleotide sequence ID" value="NZ_JAXOJX010000018.1"/>
</dbReference>
<evidence type="ECO:0000256" key="6">
    <source>
        <dbReference type="ARBA" id="ARBA00023136"/>
    </source>
</evidence>
<keyword evidence="6 7" id="KW-0472">Membrane</keyword>
<evidence type="ECO:0000256" key="4">
    <source>
        <dbReference type="ARBA" id="ARBA00022692"/>
    </source>
</evidence>
<evidence type="ECO:0000256" key="7">
    <source>
        <dbReference type="SAM" id="Phobius"/>
    </source>
</evidence>
<feature type="transmembrane region" description="Helical" evidence="7">
    <location>
        <begin position="104"/>
        <end position="123"/>
    </location>
</feature>
<evidence type="ECO:0000256" key="5">
    <source>
        <dbReference type="ARBA" id="ARBA00022989"/>
    </source>
</evidence>
<comment type="subcellular location">
    <subcellularLocation>
        <location evidence="1">Cell membrane</location>
        <topology evidence="1">Multi-pass membrane protein</topology>
    </subcellularLocation>
</comment>
<keyword evidence="9" id="KW-1185">Reference proteome</keyword>
<comment type="caution">
    <text evidence="8">The sequence shown here is derived from an EMBL/GenBank/DDBJ whole genome shotgun (WGS) entry which is preliminary data.</text>
</comment>
<dbReference type="InterPro" id="IPR002758">
    <property type="entry name" value="Cation_antiport_E"/>
</dbReference>
<protein>
    <submittedName>
        <fullName evidence="8">Na+/H+ antiporter subunit E</fullName>
    </submittedName>
</protein>
<dbReference type="PIRSF" id="PIRSF019239">
    <property type="entry name" value="MrpE"/>
    <property type="match status" value="1"/>
</dbReference>
<name>A0ABU5IEI4_9BURK</name>
<feature type="transmembrane region" description="Helical" evidence="7">
    <location>
        <begin position="63"/>
        <end position="83"/>
    </location>
</feature>